<evidence type="ECO:0000256" key="2">
    <source>
        <dbReference type="ARBA" id="ARBA00022801"/>
    </source>
</evidence>
<evidence type="ECO:0000313" key="5">
    <source>
        <dbReference type="Proteomes" id="UP000604898"/>
    </source>
</evidence>
<proteinExistence type="inferred from homology"/>
<dbReference type="PANTHER" id="PTHR10625">
    <property type="entry name" value="HISTONE DEACETYLASE HDAC1-RELATED"/>
    <property type="match status" value="1"/>
</dbReference>
<dbReference type="InterPro" id="IPR000286">
    <property type="entry name" value="HDACs"/>
</dbReference>
<accession>A0ABS1SXF7</accession>
<organism evidence="4 5">
    <name type="scientific">Shewanella schlegeliana</name>
    <dbReference type="NCBI Taxonomy" id="190308"/>
    <lineage>
        <taxon>Bacteria</taxon>
        <taxon>Pseudomonadati</taxon>
        <taxon>Pseudomonadota</taxon>
        <taxon>Gammaproteobacteria</taxon>
        <taxon>Alteromonadales</taxon>
        <taxon>Shewanellaceae</taxon>
        <taxon>Shewanella</taxon>
    </lineage>
</organism>
<dbReference type="Pfam" id="PF00850">
    <property type="entry name" value="Hist_deacetyl"/>
    <property type="match status" value="1"/>
</dbReference>
<dbReference type="PRINTS" id="PR01270">
    <property type="entry name" value="HDASUPER"/>
</dbReference>
<protein>
    <submittedName>
        <fullName evidence="4">Histone deacetylase</fullName>
    </submittedName>
</protein>
<dbReference type="Proteomes" id="UP000604898">
    <property type="component" value="Unassembled WGS sequence"/>
</dbReference>
<comment type="caution">
    <text evidence="4">The sequence shown here is derived from an EMBL/GenBank/DDBJ whole genome shotgun (WGS) entry which is preliminary data.</text>
</comment>
<evidence type="ECO:0000256" key="1">
    <source>
        <dbReference type="ARBA" id="ARBA00005947"/>
    </source>
</evidence>
<dbReference type="SUPFAM" id="SSF52768">
    <property type="entry name" value="Arginase/deacetylase"/>
    <property type="match status" value="1"/>
</dbReference>
<dbReference type="PANTHER" id="PTHR10625:SF19">
    <property type="entry name" value="HISTONE DEACETYLASE 12"/>
    <property type="match status" value="1"/>
</dbReference>
<keyword evidence="2" id="KW-0378">Hydrolase</keyword>
<dbReference type="RefSeq" id="WP_202721645.1">
    <property type="nucleotide sequence ID" value="NZ_BPEX01000003.1"/>
</dbReference>
<gene>
    <name evidence="4" type="ORF">JMA39_08730</name>
</gene>
<dbReference type="InterPro" id="IPR037138">
    <property type="entry name" value="His_deacetylse_dom_sf"/>
</dbReference>
<dbReference type="InterPro" id="IPR023801">
    <property type="entry name" value="His_deacetylse_dom"/>
</dbReference>
<reference evidence="4 5" key="1">
    <citation type="submission" date="2021-01" db="EMBL/GenBank/DDBJ databases">
        <title>Genome sequence of Shewanella schlegeliana JCM 11561.</title>
        <authorList>
            <person name="Zhang H."/>
            <person name="Li C."/>
        </authorList>
    </citation>
    <scope>NUCLEOTIDE SEQUENCE [LARGE SCALE GENOMIC DNA]</scope>
    <source>
        <strain evidence="4 5">JCM 11561</strain>
    </source>
</reference>
<evidence type="ECO:0000313" key="4">
    <source>
        <dbReference type="EMBL" id="MBL4913226.1"/>
    </source>
</evidence>
<dbReference type="CDD" id="cd09993">
    <property type="entry name" value="HDAC_classIV"/>
    <property type="match status" value="1"/>
</dbReference>
<comment type="similarity">
    <text evidence="1">Belongs to the histone deacetylase family.</text>
</comment>
<dbReference type="InterPro" id="IPR044150">
    <property type="entry name" value="HDAC_classIV"/>
</dbReference>
<feature type="domain" description="Histone deacetylase" evidence="3">
    <location>
        <begin position="19"/>
        <end position="286"/>
    </location>
</feature>
<evidence type="ECO:0000259" key="3">
    <source>
        <dbReference type="Pfam" id="PF00850"/>
    </source>
</evidence>
<sequence length="307" mass="34086">MLPLVYHASYSQLALPSNHRFPITKYRALYDYLLSQGIATQSQFISPIKASFEAITTLHDKSYVKDFISGDIDSKIMRRIGFPWSKHIVERTLYSIAGTALTCKLAIEHGCALHLSGGYHHAHQHFGSGYCIFNDLALAAVYSLQIENIETVLIFDCDVHQGDGTATLAQSSSQIITCSIHCQENFPARKQVSDYDIELARGSSDKEYVETVKQTLAYLIRLHQPDLIIYDAGVDIHTDDNLGHLDVSTDGIRERDSEVICQAKMAKIPIACVIGGGYSKEMAELSLRHSQLFIAANSIWRSIGSTS</sequence>
<name>A0ABS1SXF7_9GAMM</name>
<dbReference type="EMBL" id="JAESVD010000004">
    <property type="protein sequence ID" value="MBL4913226.1"/>
    <property type="molecule type" value="Genomic_DNA"/>
</dbReference>
<keyword evidence="5" id="KW-1185">Reference proteome</keyword>
<dbReference type="Gene3D" id="3.40.800.20">
    <property type="entry name" value="Histone deacetylase domain"/>
    <property type="match status" value="1"/>
</dbReference>
<dbReference type="InterPro" id="IPR023696">
    <property type="entry name" value="Ureohydrolase_dom_sf"/>
</dbReference>